<gene>
    <name evidence="1" type="ORF">HGA15_30435</name>
</gene>
<dbReference type="EMBL" id="JAAXOT010000022">
    <property type="protein sequence ID" value="NKY60378.1"/>
    <property type="molecule type" value="Genomic_DNA"/>
</dbReference>
<dbReference type="AlphaFoldDB" id="A0A846YSG6"/>
<name>A0A846YSG6_9NOCA</name>
<proteinExistence type="predicted"/>
<comment type="caution">
    <text evidence="1">The sequence shown here is derived from an EMBL/GenBank/DDBJ whole genome shotgun (WGS) entry which is preliminary data.</text>
</comment>
<protein>
    <submittedName>
        <fullName evidence="1">Uncharacterized protein</fullName>
    </submittedName>
</protein>
<evidence type="ECO:0000313" key="1">
    <source>
        <dbReference type="EMBL" id="NKY60378.1"/>
    </source>
</evidence>
<organism evidence="1 2">
    <name type="scientific">Nocardia flavorosea</name>
    <dbReference type="NCBI Taxonomy" id="53429"/>
    <lineage>
        <taxon>Bacteria</taxon>
        <taxon>Bacillati</taxon>
        <taxon>Actinomycetota</taxon>
        <taxon>Actinomycetes</taxon>
        <taxon>Mycobacteriales</taxon>
        <taxon>Nocardiaceae</taxon>
        <taxon>Nocardia</taxon>
    </lineage>
</organism>
<accession>A0A846YSG6</accession>
<sequence>MGTLKPGDKVWIPFGADRLAGVVLYTSGDTVGVAFTIEDESGDLHPECVFRTHEIEKADQ</sequence>
<dbReference type="RefSeq" id="WP_062979938.1">
    <property type="nucleotide sequence ID" value="NZ_JAAXOT010000022.1"/>
</dbReference>
<evidence type="ECO:0000313" key="2">
    <source>
        <dbReference type="Proteomes" id="UP000570678"/>
    </source>
</evidence>
<reference evidence="1 2" key="1">
    <citation type="submission" date="2020-04" db="EMBL/GenBank/DDBJ databases">
        <title>MicrobeNet Type strains.</title>
        <authorList>
            <person name="Nicholson A.C."/>
        </authorList>
    </citation>
    <scope>NUCLEOTIDE SEQUENCE [LARGE SCALE GENOMIC DNA]</scope>
    <source>
        <strain evidence="1 2">JCM 3332</strain>
    </source>
</reference>
<keyword evidence="2" id="KW-1185">Reference proteome</keyword>
<dbReference type="Proteomes" id="UP000570678">
    <property type="component" value="Unassembled WGS sequence"/>
</dbReference>